<accession>A0A5U5D5D1</accession>
<dbReference type="InterPro" id="IPR029069">
    <property type="entry name" value="HotDog_dom_sf"/>
</dbReference>
<proteinExistence type="predicted"/>
<organism evidence="1">
    <name type="scientific">Salmonella enterica</name>
    <name type="common">Salmonella choleraesuis</name>
    <dbReference type="NCBI Taxonomy" id="28901"/>
    <lineage>
        <taxon>Bacteria</taxon>
        <taxon>Pseudomonadati</taxon>
        <taxon>Pseudomonadota</taxon>
        <taxon>Gammaproteobacteria</taxon>
        <taxon>Enterobacterales</taxon>
        <taxon>Enterobacteriaceae</taxon>
        <taxon>Salmonella</taxon>
    </lineage>
</organism>
<evidence type="ECO:0000313" key="1">
    <source>
        <dbReference type="EMBL" id="EBQ3630923.1"/>
    </source>
</evidence>
<protein>
    <submittedName>
        <fullName evidence="1">Uncharacterized protein</fullName>
    </submittedName>
</protein>
<dbReference type="EMBL" id="AAGOTP010000024">
    <property type="protein sequence ID" value="EBQ3630923.1"/>
    <property type="molecule type" value="Genomic_DNA"/>
</dbReference>
<dbReference type="AlphaFoldDB" id="A0A5U5D5D1"/>
<dbReference type="Gene3D" id="3.10.129.10">
    <property type="entry name" value="Hotdog Thioesterase"/>
    <property type="match status" value="1"/>
</dbReference>
<reference evidence="1" key="1">
    <citation type="submission" date="2018-07" db="EMBL/GenBank/DDBJ databases">
        <authorList>
            <consortium name="GenomeTrakr network: Whole genome sequencing for foodborne pathogen traceback"/>
        </authorList>
    </citation>
    <scope>NUCLEOTIDE SEQUENCE</scope>
    <source>
        <strain evidence="1">CFSAN039234</strain>
    </source>
</reference>
<name>A0A5U5D5D1_SALER</name>
<gene>
    <name evidence="1" type="ORF">A6811_19170</name>
</gene>
<dbReference type="SUPFAM" id="SSF54637">
    <property type="entry name" value="Thioesterase/thiol ester dehydrase-isomerase"/>
    <property type="match status" value="1"/>
</dbReference>
<comment type="caution">
    <text evidence="1">The sequence shown here is derived from an EMBL/GenBank/DDBJ whole genome shotgun (WGS) entry which is preliminary data.</text>
</comment>
<sequence length="256" mass="29895">MNIFIYSISDALRWASFCKDYNPIHFFYTSKNRKPIVHGMRVALDIKNHILSNAKTISDAKAYLNVSVKFVNPVYYNCDYMLSPFSVSDRIKLKLIDYDNHNTVIETIVTTCDNHKANAPENSLLINDVCFLKYFKSFLVNFKEIKDELFWDSLLFCVVISSLKDQSIFFDSLGNILMDSTLIHTHQHLIYKKLFIDTFNFYDENITPYIKVWCNSLIKYTDNEYLISITACLYTTEPVMISEIILKVIKGGYYEC</sequence>